<keyword evidence="5" id="KW-0547">Nucleotide-binding</keyword>
<dbReference type="Pfam" id="PF02518">
    <property type="entry name" value="HATPase_c"/>
    <property type="match status" value="1"/>
</dbReference>
<keyword evidence="8" id="KW-0802">TPR repeat</keyword>
<dbReference type="SUPFAM" id="SSF48452">
    <property type="entry name" value="TPR-like"/>
    <property type="match status" value="2"/>
</dbReference>
<dbReference type="InterPro" id="IPR036890">
    <property type="entry name" value="HATPase_C_sf"/>
</dbReference>
<dbReference type="GO" id="GO:0005524">
    <property type="term" value="F:ATP binding"/>
    <property type="evidence" value="ECO:0007669"/>
    <property type="project" value="UniProtKB-KW"/>
</dbReference>
<accession>A0A1W2H176</accession>
<sequence length="674" mass="78459">MAGFFSRPIFLRCKKLIFKGFLFYIYGMKRFLLFFLFLIHSNLNAQIFDSNGKFNYLRIFVDTDDFEADYLDNLESSLEHIYQDSLRFMIINDLGYYYHTRNLHKSLEIINRGLEEVREAENNIWEGRMQVSQGAILLRLEDLDYAELVLLSAQEKMPEKESWLLLTNLGYVYERRGDLSKAFEYATQTLQLGEKYKDKKAMAMAYSDMSNLFWKQGRFDKGVEYGLKSLALFEQRGLLDLDFDFTLHVLGNNLVELKRYEEALLYFQRSAIIGEKYGFYNNLSDTYIALSALYNQIGDFENAEESGKEALKYAELLENDFMVVRSLLCLGKMKNEQKDFESAKLYLERSIRTATDDFGDIYYLGRIYQELSKAYEGTNNINKSLEAHKKFHELTQQVFNSEADQRIAQLQTEMEVNQKENTISLQMEKLKQQATIQVFTLILTGLMIFFLFFLYRVFIRRKKYSLLLEKQNKEKEFLLKEIHHRVKNNLETISSLLSLQTAQINNQELQNIMIESQNRVQSMGMIHQNLYQGENMTAIEMKQYFRNLAKYVIDSFDATERVTFDCAMDSLELDVDRAIPIGLIVNELITNSLKYAFPHNSQGKITITFSETDSHLLLKVCDNGVGFDKDKGIKGTGFGSQLVDLLTKQLDGNMTLITTKGTEVFFEFQIGKAA</sequence>
<feature type="transmembrane region" description="Helical" evidence="10">
    <location>
        <begin position="434"/>
        <end position="455"/>
    </location>
</feature>
<comment type="catalytic activity">
    <reaction evidence="1">
        <text>ATP + protein L-histidine = ADP + protein N-phospho-L-histidine.</text>
        <dbReference type="EC" id="2.7.13.3"/>
    </reaction>
</comment>
<dbReference type="InterPro" id="IPR003594">
    <property type="entry name" value="HATPase_dom"/>
</dbReference>
<dbReference type="PROSITE" id="PS50109">
    <property type="entry name" value="HIS_KIN"/>
    <property type="match status" value="1"/>
</dbReference>
<name>A0A1W2H176_9BACT</name>
<keyword evidence="10" id="KW-1133">Transmembrane helix</keyword>
<dbReference type="InterPro" id="IPR011990">
    <property type="entry name" value="TPR-like_helical_dom_sf"/>
</dbReference>
<dbReference type="AlphaFoldDB" id="A0A1W2H176"/>
<proteinExistence type="predicted"/>
<keyword evidence="9" id="KW-0175">Coiled coil</keyword>
<dbReference type="InterPro" id="IPR019734">
    <property type="entry name" value="TPR_rpt"/>
</dbReference>
<protein>
    <recommendedName>
        <fullName evidence="2">histidine kinase</fullName>
        <ecNumber evidence="2">2.7.13.3</ecNumber>
    </recommendedName>
</protein>
<keyword evidence="3" id="KW-0597">Phosphoprotein</keyword>
<dbReference type="InterPro" id="IPR011495">
    <property type="entry name" value="Sig_transdc_His_kin_sub2_dim/P"/>
</dbReference>
<evidence type="ECO:0000256" key="4">
    <source>
        <dbReference type="ARBA" id="ARBA00022679"/>
    </source>
</evidence>
<evidence type="ECO:0000259" key="11">
    <source>
        <dbReference type="PROSITE" id="PS50109"/>
    </source>
</evidence>
<organism evidence="12 13">
    <name type="scientific">Aquiflexum balticum DSM 16537</name>
    <dbReference type="NCBI Taxonomy" id="758820"/>
    <lineage>
        <taxon>Bacteria</taxon>
        <taxon>Pseudomonadati</taxon>
        <taxon>Bacteroidota</taxon>
        <taxon>Cytophagia</taxon>
        <taxon>Cytophagales</taxon>
        <taxon>Cyclobacteriaceae</taxon>
        <taxon>Aquiflexum</taxon>
    </lineage>
</organism>
<keyword evidence="13" id="KW-1185">Reference proteome</keyword>
<evidence type="ECO:0000256" key="7">
    <source>
        <dbReference type="ARBA" id="ARBA00022840"/>
    </source>
</evidence>
<evidence type="ECO:0000256" key="9">
    <source>
        <dbReference type="SAM" id="Coils"/>
    </source>
</evidence>
<evidence type="ECO:0000256" key="1">
    <source>
        <dbReference type="ARBA" id="ARBA00000085"/>
    </source>
</evidence>
<dbReference type="SUPFAM" id="SSF55874">
    <property type="entry name" value="ATPase domain of HSP90 chaperone/DNA topoisomerase II/histidine kinase"/>
    <property type="match status" value="1"/>
</dbReference>
<dbReference type="EC" id="2.7.13.3" evidence="2"/>
<feature type="coiled-coil region" evidence="9">
    <location>
        <begin position="461"/>
        <end position="519"/>
    </location>
</feature>
<dbReference type="Pfam" id="PF07568">
    <property type="entry name" value="HisKA_2"/>
    <property type="match status" value="1"/>
</dbReference>
<dbReference type="SMART" id="SM00028">
    <property type="entry name" value="TPR"/>
    <property type="match status" value="7"/>
</dbReference>
<dbReference type="Gene3D" id="3.30.565.10">
    <property type="entry name" value="Histidine kinase-like ATPase, C-terminal domain"/>
    <property type="match status" value="1"/>
</dbReference>
<evidence type="ECO:0000313" key="13">
    <source>
        <dbReference type="Proteomes" id="UP000192333"/>
    </source>
</evidence>
<dbReference type="Pfam" id="PF13424">
    <property type="entry name" value="TPR_12"/>
    <property type="match status" value="2"/>
</dbReference>
<evidence type="ECO:0000256" key="2">
    <source>
        <dbReference type="ARBA" id="ARBA00012438"/>
    </source>
</evidence>
<dbReference type="InterPro" id="IPR005467">
    <property type="entry name" value="His_kinase_dom"/>
</dbReference>
<keyword evidence="10" id="KW-0472">Membrane</keyword>
<dbReference type="PROSITE" id="PS50005">
    <property type="entry name" value="TPR"/>
    <property type="match status" value="1"/>
</dbReference>
<dbReference type="PANTHER" id="PTHR41523:SF8">
    <property type="entry name" value="ETHYLENE RESPONSE SENSOR PROTEIN"/>
    <property type="match status" value="1"/>
</dbReference>
<evidence type="ECO:0000256" key="3">
    <source>
        <dbReference type="ARBA" id="ARBA00022553"/>
    </source>
</evidence>
<dbReference type="Gene3D" id="1.25.40.10">
    <property type="entry name" value="Tetratricopeptide repeat domain"/>
    <property type="match status" value="2"/>
</dbReference>
<dbReference type="Proteomes" id="UP000192333">
    <property type="component" value="Chromosome I"/>
</dbReference>
<evidence type="ECO:0000256" key="8">
    <source>
        <dbReference type="PROSITE-ProRule" id="PRU00339"/>
    </source>
</evidence>
<reference evidence="13" key="1">
    <citation type="submission" date="2017-04" db="EMBL/GenBank/DDBJ databases">
        <authorList>
            <person name="Varghese N."/>
            <person name="Submissions S."/>
        </authorList>
    </citation>
    <scope>NUCLEOTIDE SEQUENCE [LARGE SCALE GENOMIC DNA]</scope>
    <source>
        <strain evidence="13">DSM 16537</strain>
    </source>
</reference>
<evidence type="ECO:0000256" key="6">
    <source>
        <dbReference type="ARBA" id="ARBA00022777"/>
    </source>
</evidence>
<evidence type="ECO:0000256" key="5">
    <source>
        <dbReference type="ARBA" id="ARBA00022741"/>
    </source>
</evidence>
<dbReference type="GO" id="GO:0004673">
    <property type="term" value="F:protein histidine kinase activity"/>
    <property type="evidence" value="ECO:0007669"/>
    <property type="project" value="UniProtKB-EC"/>
</dbReference>
<dbReference type="PANTHER" id="PTHR41523">
    <property type="entry name" value="TWO-COMPONENT SYSTEM SENSOR PROTEIN"/>
    <property type="match status" value="1"/>
</dbReference>
<feature type="repeat" description="TPR" evidence="8">
    <location>
        <begin position="163"/>
        <end position="196"/>
    </location>
</feature>
<dbReference type="Gene3D" id="3.30.450.20">
    <property type="entry name" value="PAS domain"/>
    <property type="match status" value="1"/>
</dbReference>
<evidence type="ECO:0000256" key="10">
    <source>
        <dbReference type="SAM" id="Phobius"/>
    </source>
</evidence>
<keyword evidence="4" id="KW-0808">Transferase</keyword>
<keyword evidence="10" id="KW-0812">Transmembrane</keyword>
<dbReference type="STRING" id="758820.SAMN00777080_0786"/>
<evidence type="ECO:0000313" key="12">
    <source>
        <dbReference type="EMBL" id="SMD42246.1"/>
    </source>
</evidence>
<dbReference type="EMBL" id="LT838813">
    <property type="protein sequence ID" value="SMD42246.1"/>
    <property type="molecule type" value="Genomic_DNA"/>
</dbReference>
<keyword evidence="7" id="KW-0067">ATP-binding</keyword>
<dbReference type="SMART" id="SM00387">
    <property type="entry name" value="HATPase_c"/>
    <property type="match status" value="1"/>
</dbReference>
<feature type="domain" description="Histidine kinase" evidence="11">
    <location>
        <begin position="481"/>
        <end position="674"/>
    </location>
</feature>
<gene>
    <name evidence="12" type="ORF">SAMN00777080_0786</name>
</gene>
<keyword evidence="6 12" id="KW-0418">Kinase</keyword>